<feature type="transmembrane region" description="Helical" evidence="4">
    <location>
        <begin position="341"/>
        <end position="361"/>
    </location>
</feature>
<feature type="transmembrane region" description="Helical" evidence="4">
    <location>
        <begin position="566"/>
        <end position="584"/>
    </location>
</feature>
<evidence type="ECO:0000256" key="4">
    <source>
        <dbReference type="SAM" id="Phobius"/>
    </source>
</evidence>
<gene>
    <name evidence="7" type="ORF">A3A74_05710</name>
</gene>
<feature type="transmembrane region" description="Helical" evidence="4">
    <location>
        <begin position="591"/>
        <end position="608"/>
    </location>
</feature>
<evidence type="ECO:0000256" key="2">
    <source>
        <dbReference type="ARBA" id="ARBA00022676"/>
    </source>
</evidence>
<evidence type="ECO:0000313" key="8">
    <source>
        <dbReference type="Proteomes" id="UP000179270"/>
    </source>
</evidence>
<feature type="transmembrane region" description="Helical" evidence="4">
    <location>
        <begin position="367"/>
        <end position="386"/>
    </location>
</feature>
<organism evidence="7 8">
    <name type="scientific">Candidatus Roizmanbacteria bacterium RIFCSPLOWO2_01_FULL_35_13</name>
    <dbReference type="NCBI Taxonomy" id="1802055"/>
    <lineage>
        <taxon>Bacteria</taxon>
        <taxon>Candidatus Roizmaniibacteriota</taxon>
    </lineage>
</organism>
<feature type="transmembrane region" description="Helical" evidence="4">
    <location>
        <begin position="543"/>
        <end position="560"/>
    </location>
</feature>
<evidence type="ECO:0000256" key="1">
    <source>
        <dbReference type="ARBA" id="ARBA00006739"/>
    </source>
</evidence>
<evidence type="ECO:0008006" key="9">
    <source>
        <dbReference type="Google" id="ProtNLM"/>
    </source>
</evidence>
<feature type="transmembrane region" description="Helical" evidence="4">
    <location>
        <begin position="393"/>
        <end position="410"/>
    </location>
</feature>
<proteinExistence type="inferred from homology"/>
<accession>A0A1F7I740</accession>
<sequence>MATLQKRASNREVTIIIPTFQRPGLANKLRNQIKSFHGNLFEIIIVESTGNTSTAKNEGLKKARGKIVIFFDDDVEITKETIPNHIEAYFDSKIVGVTGRVINDGENVPDDSEVDTGRTNILGTMFSYKFWSTKKQEVDFVYGCNMSFRKSALLKINGFDENFPKIFEEVDLSKRIKMHGKIIFEPKALVYHHKASSGGIRPEEKKEKQKLIFENYGKYLAKNVLFPLSIISLLLRLRSSLKISPEIALDLLKGYFQSLFENKPLLLFLPVIMFLRFWKVPDFFIFTFSEEWQGTLAWEQVKNFHPIWIGVSQANINYFLAPGFIYLNYLLFLVKNGDPVVLAYFSAILGMVNIFVLFFVAEKIFSKKVAVFAALVYGCSTLINYYDRRFWNPSFIPLISLLYVYSLIMASENTRWYILTAVLIGLSFHFHLLLLLFLLPTVYSVFKNIKKIKPFTYLLSLIFYLILTLPLLIFDINHNFDNLLAPYKILVERKKTGLYSFSLENIFSHFQSFTSTLGRIWFTKLNSNLQDIVLETNTYKIQGNIFLSFLSLTALVYFFLKNRQKGFHIFLISLITILLAYLIYPSYNPEYYLMGFLTLLTIAIGYWLNSLPKLAAYIIMTVFILINFLTVLTTKDYYGLTMRKKLIDKTMRVIGNRSFSLETAGSLPNPEYAYAGWRLLFKIYGRTPAKSNIDPVLGWIYPDEINKIEPELNIIISEEPRRTKQKPLSFFREGVYYVYILENETIL</sequence>
<keyword evidence="3" id="KW-0808">Transferase</keyword>
<name>A0A1F7I740_9BACT</name>
<dbReference type="PANTHER" id="PTHR43179">
    <property type="entry name" value="RHAMNOSYLTRANSFERASE WBBL"/>
    <property type="match status" value="1"/>
</dbReference>
<dbReference type="InterPro" id="IPR001173">
    <property type="entry name" value="Glyco_trans_2-like"/>
</dbReference>
<dbReference type="SUPFAM" id="SSF53448">
    <property type="entry name" value="Nucleotide-diphospho-sugar transferases"/>
    <property type="match status" value="1"/>
</dbReference>
<protein>
    <recommendedName>
        <fullName evidence="9">Glycosyltransferase 2-like domain-containing protein</fullName>
    </recommendedName>
</protein>
<dbReference type="GO" id="GO:0016757">
    <property type="term" value="F:glycosyltransferase activity"/>
    <property type="evidence" value="ECO:0007669"/>
    <property type="project" value="UniProtKB-KW"/>
</dbReference>
<keyword evidence="2" id="KW-0328">Glycosyltransferase</keyword>
<evidence type="ECO:0000259" key="5">
    <source>
        <dbReference type="Pfam" id="PF00535"/>
    </source>
</evidence>
<dbReference type="PANTHER" id="PTHR43179:SF12">
    <property type="entry name" value="GALACTOFURANOSYLTRANSFERASE GLFT2"/>
    <property type="match status" value="1"/>
</dbReference>
<reference evidence="7 8" key="1">
    <citation type="journal article" date="2016" name="Nat. Commun.">
        <title>Thousands of microbial genomes shed light on interconnected biogeochemical processes in an aquifer system.</title>
        <authorList>
            <person name="Anantharaman K."/>
            <person name="Brown C.T."/>
            <person name="Hug L.A."/>
            <person name="Sharon I."/>
            <person name="Castelle C.J."/>
            <person name="Probst A.J."/>
            <person name="Thomas B.C."/>
            <person name="Singh A."/>
            <person name="Wilkins M.J."/>
            <person name="Karaoz U."/>
            <person name="Brodie E.L."/>
            <person name="Williams K.H."/>
            <person name="Hubbard S.S."/>
            <person name="Banfield J.F."/>
        </authorList>
    </citation>
    <scope>NUCLEOTIDE SEQUENCE [LARGE SCALE GENOMIC DNA]</scope>
</reference>
<feature type="transmembrane region" description="Helical" evidence="4">
    <location>
        <begin position="614"/>
        <end position="634"/>
    </location>
</feature>
<dbReference type="STRING" id="1802055.A3A74_05710"/>
<comment type="similarity">
    <text evidence="1">Belongs to the glycosyltransferase 2 family.</text>
</comment>
<dbReference type="InterPro" id="IPR038731">
    <property type="entry name" value="RgtA/B/C-like"/>
</dbReference>
<dbReference type="Pfam" id="PF13231">
    <property type="entry name" value="PMT_2"/>
    <property type="match status" value="1"/>
</dbReference>
<dbReference type="AlphaFoldDB" id="A0A1F7I740"/>
<evidence type="ECO:0000256" key="3">
    <source>
        <dbReference type="ARBA" id="ARBA00022679"/>
    </source>
</evidence>
<feature type="transmembrane region" description="Helical" evidence="4">
    <location>
        <begin position="316"/>
        <end position="334"/>
    </location>
</feature>
<evidence type="ECO:0000313" key="7">
    <source>
        <dbReference type="EMBL" id="OGK39092.1"/>
    </source>
</evidence>
<keyword evidence="4" id="KW-0812">Transmembrane</keyword>
<feature type="transmembrane region" description="Helical" evidence="4">
    <location>
        <begin position="416"/>
        <end position="443"/>
    </location>
</feature>
<dbReference type="InterPro" id="IPR029044">
    <property type="entry name" value="Nucleotide-diphossugar_trans"/>
</dbReference>
<keyword evidence="4" id="KW-1133">Transmembrane helix</keyword>
<dbReference type="EMBL" id="MGAF01000058">
    <property type="protein sequence ID" value="OGK39092.1"/>
    <property type="molecule type" value="Genomic_DNA"/>
</dbReference>
<dbReference type="Gene3D" id="3.90.550.10">
    <property type="entry name" value="Spore Coat Polysaccharide Biosynthesis Protein SpsA, Chain A"/>
    <property type="match status" value="1"/>
</dbReference>
<dbReference type="Pfam" id="PF00535">
    <property type="entry name" value="Glycos_transf_2"/>
    <property type="match status" value="1"/>
</dbReference>
<dbReference type="Proteomes" id="UP000179270">
    <property type="component" value="Unassembled WGS sequence"/>
</dbReference>
<feature type="domain" description="Glycosyltransferase RgtA/B/C/D-like" evidence="6">
    <location>
        <begin position="322"/>
        <end position="473"/>
    </location>
</feature>
<comment type="caution">
    <text evidence="7">The sequence shown here is derived from an EMBL/GenBank/DDBJ whole genome shotgun (WGS) entry which is preliminary data.</text>
</comment>
<feature type="domain" description="Glycosyltransferase 2-like" evidence="5">
    <location>
        <begin position="42"/>
        <end position="153"/>
    </location>
</feature>
<evidence type="ECO:0000259" key="6">
    <source>
        <dbReference type="Pfam" id="PF13231"/>
    </source>
</evidence>
<feature type="transmembrane region" description="Helical" evidence="4">
    <location>
        <begin position="455"/>
        <end position="474"/>
    </location>
</feature>
<keyword evidence="4" id="KW-0472">Membrane</keyword>